<comment type="caution">
    <text evidence="1">The sequence shown here is derived from an EMBL/GenBank/DDBJ whole genome shotgun (WGS) entry which is preliminary data.</text>
</comment>
<organism evidence="1 2">
    <name type="scientific">Plakobranchus ocellatus</name>
    <dbReference type="NCBI Taxonomy" id="259542"/>
    <lineage>
        <taxon>Eukaryota</taxon>
        <taxon>Metazoa</taxon>
        <taxon>Spiralia</taxon>
        <taxon>Lophotrochozoa</taxon>
        <taxon>Mollusca</taxon>
        <taxon>Gastropoda</taxon>
        <taxon>Heterobranchia</taxon>
        <taxon>Euthyneura</taxon>
        <taxon>Panpulmonata</taxon>
        <taxon>Sacoglossa</taxon>
        <taxon>Placobranchoidea</taxon>
        <taxon>Plakobranchidae</taxon>
        <taxon>Plakobranchus</taxon>
    </lineage>
</organism>
<reference evidence="1 2" key="1">
    <citation type="journal article" date="2021" name="Elife">
        <title>Chloroplast acquisition without the gene transfer in kleptoplastic sea slugs, Plakobranchus ocellatus.</title>
        <authorList>
            <person name="Maeda T."/>
            <person name="Takahashi S."/>
            <person name="Yoshida T."/>
            <person name="Shimamura S."/>
            <person name="Takaki Y."/>
            <person name="Nagai Y."/>
            <person name="Toyoda A."/>
            <person name="Suzuki Y."/>
            <person name="Arimoto A."/>
            <person name="Ishii H."/>
            <person name="Satoh N."/>
            <person name="Nishiyama T."/>
            <person name="Hasebe M."/>
            <person name="Maruyama T."/>
            <person name="Minagawa J."/>
            <person name="Obokata J."/>
            <person name="Shigenobu S."/>
        </authorList>
    </citation>
    <scope>NUCLEOTIDE SEQUENCE [LARGE SCALE GENOMIC DNA]</scope>
</reference>
<evidence type="ECO:0000313" key="1">
    <source>
        <dbReference type="EMBL" id="GFO04127.1"/>
    </source>
</evidence>
<dbReference type="Proteomes" id="UP000735302">
    <property type="component" value="Unassembled WGS sequence"/>
</dbReference>
<sequence>MKDTSKTLKCETVKTRKKKHKIKQNYIKYTANYERPSSFAAQLKPGQLTRPSNRLQTTELKWAVNGTMKLRLSDNADQAGHIWFSKAQPSVLPGHWGRMRK</sequence>
<keyword evidence="2" id="KW-1185">Reference proteome</keyword>
<dbReference type="AlphaFoldDB" id="A0AAV4AAV4"/>
<proteinExistence type="predicted"/>
<dbReference type="EMBL" id="BLXT01003735">
    <property type="protein sequence ID" value="GFO04127.1"/>
    <property type="molecule type" value="Genomic_DNA"/>
</dbReference>
<accession>A0AAV4AAV4</accession>
<name>A0AAV4AAV4_9GAST</name>
<gene>
    <name evidence="1" type="ORF">PoB_003063200</name>
</gene>
<protein>
    <submittedName>
        <fullName evidence="1">Uncharacterized protein</fullName>
    </submittedName>
</protein>
<evidence type="ECO:0000313" key="2">
    <source>
        <dbReference type="Proteomes" id="UP000735302"/>
    </source>
</evidence>